<proteinExistence type="predicted"/>
<evidence type="ECO:0000313" key="2">
    <source>
        <dbReference type="EMBL" id="KAG5741948.1"/>
    </source>
</evidence>
<organism evidence="2 3">
    <name type="scientific">Fusarium xylarioides</name>
    <dbReference type="NCBI Taxonomy" id="221167"/>
    <lineage>
        <taxon>Eukaryota</taxon>
        <taxon>Fungi</taxon>
        <taxon>Dikarya</taxon>
        <taxon>Ascomycota</taxon>
        <taxon>Pezizomycotina</taxon>
        <taxon>Sordariomycetes</taxon>
        <taxon>Hypocreomycetidae</taxon>
        <taxon>Hypocreales</taxon>
        <taxon>Nectriaceae</taxon>
        <taxon>Fusarium</taxon>
        <taxon>Fusarium fujikuroi species complex</taxon>
    </lineage>
</organism>
<dbReference type="EMBL" id="JADFTT010013711">
    <property type="protein sequence ID" value="KAG5741948.1"/>
    <property type="molecule type" value="Genomic_DNA"/>
</dbReference>
<feature type="compositionally biased region" description="Basic and acidic residues" evidence="1">
    <location>
        <begin position="1"/>
        <end position="14"/>
    </location>
</feature>
<evidence type="ECO:0000313" key="3">
    <source>
        <dbReference type="Proteomes" id="UP000750502"/>
    </source>
</evidence>
<comment type="caution">
    <text evidence="2">The sequence shown here is derived from an EMBL/GenBank/DDBJ whole genome shotgun (WGS) entry which is preliminary data.</text>
</comment>
<accession>A0A9P7HCV8</accession>
<name>A0A9P7HCV8_9HYPO</name>
<feature type="region of interest" description="Disordered" evidence="1">
    <location>
        <begin position="1"/>
        <end position="20"/>
    </location>
</feature>
<evidence type="ECO:0000256" key="1">
    <source>
        <dbReference type="SAM" id="MobiDB-lite"/>
    </source>
</evidence>
<protein>
    <submittedName>
        <fullName evidence="2">Uncharacterized protein</fullName>
    </submittedName>
</protein>
<feature type="non-terminal residue" evidence="2">
    <location>
        <position position="1"/>
    </location>
</feature>
<reference evidence="2" key="1">
    <citation type="journal article" date="2020" name="bioRxiv">
        <title>Historical genomics reveals the evolutionary mechanisms behind multiple outbreaks of the host-specific coffee wilt pathogen Fusarium xylarioides.</title>
        <authorList>
            <person name="Peck D."/>
            <person name="Nowell R.W."/>
            <person name="Flood J."/>
            <person name="Ryan M.J."/>
            <person name="Barraclough T.G."/>
        </authorList>
    </citation>
    <scope>NUCLEOTIDE SEQUENCE</scope>
    <source>
        <strain evidence="2">IMI 127659i</strain>
    </source>
</reference>
<sequence length="69" mass="7478">DGAHARDHRAHSDGNARVPRALPPQQHLAAESGLFHKSERIDARDYCDKVPGSSVQTPQMASVLAILHS</sequence>
<reference evidence="2" key="2">
    <citation type="submission" date="2020-10" db="EMBL/GenBank/DDBJ databases">
        <authorList>
            <person name="Peck L.D."/>
            <person name="Nowell R.W."/>
            <person name="Flood J."/>
            <person name="Ryan M.J."/>
            <person name="Barraclough T.G."/>
        </authorList>
    </citation>
    <scope>NUCLEOTIDE SEQUENCE</scope>
    <source>
        <strain evidence="2">IMI 127659i</strain>
    </source>
</reference>
<dbReference type="Proteomes" id="UP000750502">
    <property type="component" value="Unassembled WGS sequence"/>
</dbReference>
<keyword evidence="3" id="KW-1185">Reference proteome</keyword>
<dbReference type="AlphaFoldDB" id="A0A9P7HCV8"/>
<gene>
    <name evidence="2" type="ORF">H9Q72_014627</name>
</gene>